<dbReference type="KEGG" id="sre:PTSG_03567"/>
<name>F2U5Z3_SALR5</name>
<dbReference type="InParanoid" id="F2U5Z3"/>
<reference evidence="2" key="1">
    <citation type="submission" date="2009-08" db="EMBL/GenBank/DDBJ databases">
        <title>Annotation of Salpingoeca rosetta.</title>
        <authorList>
            <consortium name="The Broad Institute Genome Sequencing Platform"/>
            <person name="Russ C."/>
            <person name="Cuomo C."/>
            <person name="Burger G."/>
            <person name="Gray M.W."/>
            <person name="Holland P.W.H."/>
            <person name="King N."/>
            <person name="Lang F.B.F."/>
            <person name="Roger A.J."/>
            <person name="Ruiz-Trillo I."/>
            <person name="Young S.K."/>
            <person name="Zeng Q."/>
            <person name="Gargeya S."/>
            <person name="Alvarado L."/>
            <person name="Berlin A."/>
            <person name="Chapman S.B."/>
            <person name="Chen Z."/>
            <person name="Freedman E."/>
            <person name="Gellesch M."/>
            <person name="Goldberg J."/>
            <person name="Griggs A."/>
            <person name="Gujja S."/>
            <person name="Heilman E."/>
            <person name="Heiman D."/>
            <person name="Howarth C."/>
            <person name="Mehta T."/>
            <person name="Neiman D."/>
            <person name="Pearson M."/>
            <person name="Roberts A."/>
            <person name="Saif S."/>
            <person name="Shea T."/>
            <person name="Shenoy N."/>
            <person name="Sisk P."/>
            <person name="Stolte C."/>
            <person name="Sykes S."/>
            <person name="White J."/>
            <person name="Yandava C."/>
            <person name="Haas B."/>
            <person name="Nusbaum C."/>
            <person name="Birren B."/>
        </authorList>
    </citation>
    <scope>NUCLEOTIDE SEQUENCE [LARGE SCALE GENOMIC DNA]</scope>
    <source>
        <strain evidence="2">ATCC 50818</strain>
    </source>
</reference>
<evidence type="ECO:0000313" key="3">
    <source>
        <dbReference type="Proteomes" id="UP000007799"/>
    </source>
</evidence>
<evidence type="ECO:0000256" key="1">
    <source>
        <dbReference type="SAM" id="MobiDB-lite"/>
    </source>
</evidence>
<sequence length="320" mass="34717">MNTAFNAAFVRAGCSEAVRRNFVLRRIVEHLDPKHLPHIGADVFLDFLEDNMNEDDLELLEEAMASMADADDTSRALKELFATPPLSDDLLDDYGNVALDRRVTLAPAHPHPQQHEQQQQQRQQPQSTSAASSCAKTSTTIPIDELAGRLTQLAHDREWCRRVKWIDLSGNRLGDEGPAAYKAALLPTLRRIRDVQQPPATGAALTIGGPGVVVTLAHNDLRGAEARDLVLGIAAEPVVKAVDVRFTALVPDNTFMDEVQQSGLSGKVICKDTDAAFNSVLAEREHPVRVALKALKAAAQHIVPTSSSDLTLGHAASAQK</sequence>
<dbReference type="Proteomes" id="UP000007799">
    <property type="component" value="Unassembled WGS sequence"/>
</dbReference>
<evidence type="ECO:0000313" key="2">
    <source>
        <dbReference type="EMBL" id="EGD82934.1"/>
    </source>
</evidence>
<gene>
    <name evidence="2" type="ORF">PTSG_03567</name>
</gene>
<dbReference type="GeneID" id="16075879"/>
<protein>
    <submittedName>
        <fullName evidence="2">Uncharacterized protein</fullName>
    </submittedName>
</protein>
<keyword evidence="3" id="KW-1185">Reference proteome</keyword>
<dbReference type="EMBL" id="GL832962">
    <property type="protein sequence ID" value="EGD82934.1"/>
    <property type="molecule type" value="Genomic_DNA"/>
</dbReference>
<proteinExistence type="predicted"/>
<accession>F2U5Z3</accession>
<dbReference type="RefSeq" id="XP_004995298.1">
    <property type="nucleotide sequence ID" value="XM_004995241.1"/>
</dbReference>
<dbReference type="AlphaFoldDB" id="F2U5Z3"/>
<organism evidence="3">
    <name type="scientific">Salpingoeca rosetta (strain ATCC 50818 / BSB-021)</name>
    <dbReference type="NCBI Taxonomy" id="946362"/>
    <lineage>
        <taxon>Eukaryota</taxon>
        <taxon>Choanoflagellata</taxon>
        <taxon>Craspedida</taxon>
        <taxon>Salpingoecidae</taxon>
        <taxon>Salpingoeca</taxon>
    </lineage>
</organism>
<feature type="region of interest" description="Disordered" evidence="1">
    <location>
        <begin position="108"/>
        <end position="137"/>
    </location>
</feature>
<feature type="compositionally biased region" description="Low complexity" evidence="1">
    <location>
        <begin position="115"/>
        <end position="137"/>
    </location>
</feature>